<gene>
    <name evidence="1" type="ORF">Dsi01nite_040810</name>
</gene>
<dbReference type="Pfam" id="PF11876">
    <property type="entry name" value="TsiV"/>
    <property type="match status" value="1"/>
</dbReference>
<name>A0A919PPB7_9ACTN</name>
<organism evidence="1 2">
    <name type="scientific">Dactylosporangium siamense</name>
    <dbReference type="NCBI Taxonomy" id="685454"/>
    <lineage>
        <taxon>Bacteria</taxon>
        <taxon>Bacillati</taxon>
        <taxon>Actinomycetota</taxon>
        <taxon>Actinomycetes</taxon>
        <taxon>Micromonosporales</taxon>
        <taxon>Micromonosporaceae</taxon>
        <taxon>Dactylosporangium</taxon>
    </lineage>
</organism>
<dbReference type="InterPro" id="IPR021815">
    <property type="entry name" value="TsiV"/>
</dbReference>
<evidence type="ECO:0000313" key="2">
    <source>
        <dbReference type="Proteomes" id="UP000660611"/>
    </source>
</evidence>
<sequence length="344" mass="38180">MAPDEARVPAWVRGEAEAPQGVSTMLYFDEIESIEAVRDVLHLWHDTAAGALLTASLPEGWARPRERVSGTQWVNVAEDRVEGTRFRRWDKGLTEQLYQLQGNWHFERDEPYIPYEVGTWASRVDGPRQLKLRAHSTFPQEREHTVLTAAVELVRVVADAADFAYGQVLFAGGPARLHPLRPGLVAGLNRDPDRSREPARAALRGYDWVTVVPRELVARLGGTDALRASGAFHRVVGLAHGGALVQATESPRAFTREAARAVADALRPVFAPVRTVESWGVEVTEDVAGMVRQWRFEGYSYPALARVADRVLGSDAGWDARFGEALCRQSAAVLDEDPDDWPWS</sequence>
<dbReference type="AlphaFoldDB" id="A0A919PPB7"/>
<protein>
    <submittedName>
        <fullName evidence="1">Uncharacterized protein</fullName>
    </submittedName>
</protein>
<evidence type="ECO:0000313" key="1">
    <source>
        <dbReference type="EMBL" id="GIG46040.1"/>
    </source>
</evidence>
<comment type="caution">
    <text evidence="1">The sequence shown here is derived from an EMBL/GenBank/DDBJ whole genome shotgun (WGS) entry which is preliminary data.</text>
</comment>
<proteinExistence type="predicted"/>
<keyword evidence="2" id="KW-1185">Reference proteome</keyword>
<dbReference type="EMBL" id="BONQ01000060">
    <property type="protein sequence ID" value="GIG46040.1"/>
    <property type="molecule type" value="Genomic_DNA"/>
</dbReference>
<reference evidence="1" key="1">
    <citation type="submission" date="2021-01" db="EMBL/GenBank/DDBJ databases">
        <title>Whole genome shotgun sequence of Dactylosporangium siamense NBRC 106093.</title>
        <authorList>
            <person name="Komaki H."/>
            <person name="Tamura T."/>
        </authorList>
    </citation>
    <scope>NUCLEOTIDE SEQUENCE</scope>
    <source>
        <strain evidence="1">NBRC 106093</strain>
    </source>
</reference>
<accession>A0A919PPB7</accession>
<dbReference type="RefSeq" id="WP_203847829.1">
    <property type="nucleotide sequence ID" value="NZ_BAAAVW010000012.1"/>
</dbReference>
<dbReference type="Proteomes" id="UP000660611">
    <property type="component" value="Unassembled WGS sequence"/>
</dbReference>